<evidence type="ECO:0000256" key="1">
    <source>
        <dbReference type="SAM" id="SignalP"/>
    </source>
</evidence>
<dbReference type="AlphaFoldDB" id="A0A1I5V3V6"/>
<dbReference type="OrthoDB" id="5616300at2"/>
<dbReference type="RefSeq" id="WP_017011686.1">
    <property type="nucleotide sequence ID" value="NZ_FOWR01000035.1"/>
</dbReference>
<dbReference type="EMBL" id="FOWR01000035">
    <property type="protein sequence ID" value="SFQ02168.1"/>
    <property type="molecule type" value="Genomic_DNA"/>
</dbReference>
<feature type="chain" id="PRO_5010180431" description="Silver efflux pump" evidence="1">
    <location>
        <begin position="26"/>
        <end position="94"/>
    </location>
</feature>
<dbReference type="STRING" id="1121869.SAMN03084138_03831"/>
<gene>
    <name evidence="2" type="ORF">SAMN03084138_03831</name>
</gene>
<sequence length="94" mass="9368">MNNIAKTSTFASVALALAMSASVSAAELPAGSSGSAIGAGDKVHCYGIHSCKGNSDCKTAENACKGQNVCAGHGFKAMEAKECLNEGGTISDIK</sequence>
<evidence type="ECO:0000313" key="3">
    <source>
        <dbReference type="Proteomes" id="UP000182692"/>
    </source>
</evidence>
<feature type="signal peptide" evidence="1">
    <location>
        <begin position="1"/>
        <end position="25"/>
    </location>
</feature>
<dbReference type="GeneID" id="35873925"/>
<reference evidence="2 3" key="1">
    <citation type="submission" date="2016-10" db="EMBL/GenBank/DDBJ databases">
        <authorList>
            <person name="de Groot N.N."/>
        </authorList>
    </citation>
    <scope>NUCLEOTIDE SEQUENCE [LARGE SCALE GENOMIC DNA]</scope>
    <source>
        <strain evidence="2 3">DSM 15893</strain>
    </source>
</reference>
<accession>A0A1I5V3V6</accession>
<keyword evidence="1" id="KW-0732">Signal</keyword>
<evidence type="ECO:0000313" key="2">
    <source>
        <dbReference type="EMBL" id="SFQ02168.1"/>
    </source>
</evidence>
<name>A0A1I5V3V6_9GAMM</name>
<protein>
    <recommendedName>
        <fullName evidence="4">Silver efflux pump</fullName>
    </recommendedName>
</protein>
<organism evidence="2 3">
    <name type="scientific">Enterovibrio norvegicus DSM 15893</name>
    <dbReference type="NCBI Taxonomy" id="1121869"/>
    <lineage>
        <taxon>Bacteria</taxon>
        <taxon>Pseudomonadati</taxon>
        <taxon>Pseudomonadota</taxon>
        <taxon>Gammaproteobacteria</taxon>
        <taxon>Vibrionales</taxon>
        <taxon>Vibrionaceae</taxon>
        <taxon>Enterovibrio</taxon>
    </lineage>
</organism>
<proteinExistence type="predicted"/>
<dbReference type="Proteomes" id="UP000182692">
    <property type="component" value="Unassembled WGS sequence"/>
</dbReference>
<evidence type="ECO:0008006" key="4">
    <source>
        <dbReference type="Google" id="ProtNLM"/>
    </source>
</evidence>